<name>A0A1H3AL28_9RHOB</name>
<keyword evidence="3" id="KW-1185">Reference proteome</keyword>
<organism evidence="2 3">
    <name type="scientific">Paracoccus sanguinis</name>
    <dbReference type="NCBI Taxonomy" id="1545044"/>
    <lineage>
        <taxon>Bacteria</taxon>
        <taxon>Pseudomonadati</taxon>
        <taxon>Pseudomonadota</taxon>
        <taxon>Alphaproteobacteria</taxon>
        <taxon>Rhodobacterales</taxon>
        <taxon>Paracoccaceae</taxon>
        <taxon>Paracoccus</taxon>
    </lineage>
</organism>
<accession>A0A1H3AL28</accession>
<proteinExistence type="predicted"/>
<dbReference type="EMBL" id="FNNA01000004">
    <property type="protein sequence ID" value="SDX29874.1"/>
    <property type="molecule type" value="Genomic_DNA"/>
</dbReference>
<evidence type="ECO:0000256" key="1">
    <source>
        <dbReference type="SAM" id="MobiDB-lite"/>
    </source>
</evidence>
<gene>
    <name evidence="2" type="ORF">SAMN05444276_104104</name>
</gene>
<evidence type="ECO:0000313" key="2">
    <source>
        <dbReference type="EMBL" id="SDX29874.1"/>
    </source>
</evidence>
<dbReference type="Proteomes" id="UP000182944">
    <property type="component" value="Unassembled WGS sequence"/>
</dbReference>
<dbReference type="STRING" id="1545044.SAMN05444276_104104"/>
<dbReference type="AlphaFoldDB" id="A0A1H3AL28"/>
<dbReference type="RefSeq" id="WP_074826826.1">
    <property type="nucleotide sequence ID" value="NZ_FNNA01000004.1"/>
</dbReference>
<feature type="region of interest" description="Disordered" evidence="1">
    <location>
        <begin position="1"/>
        <end position="58"/>
    </location>
</feature>
<evidence type="ECO:0000313" key="3">
    <source>
        <dbReference type="Proteomes" id="UP000182944"/>
    </source>
</evidence>
<protein>
    <submittedName>
        <fullName evidence="2">Uncharacterized protein</fullName>
    </submittedName>
</protein>
<reference evidence="3" key="1">
    <citation type="submission" date="2016-10" db="EMBL/GenBank/DDBJ databases">
        <authorList>
            <person name="Varghese N."/>
            <person name="Submissions S."/>
        </authorList>
    </citation>
    <scope>NUCLEOTIDE SEQUENCE [LARGE SCALE GENOMIC DNA]</scope>
    <source>
        <strain evidence="3">DSM 29303</strain>
    </source>
</reference>
<sequence>MDSRIPQSPRPAGLPAAPGPARPAGAPALDPTRRGGPHAAPHADAAGEAPGRARLRPDTAPGAAALMQAALGRSELPPPLELMAALDSALAHAPLADRAVPGLGRLVGAVIEDERFKLGRMLDLGRQ</sequence>
<feature type="compositionally biased region" description="Low complexity" evidence="1">
    <location>
        <begin position="37"/>
        <end position="50"/>
    </location>
</feature>